<dbReference type="NCBIfam" id="TIGR01641">
    <property type="entry name" value="phageSPP1_gp7"/>
    <property type="match status" value="1"/>
</dbReference>
<protein>
    <submittedName>
        <fullName evidence="2">Phage putative head morphogenesis protein, SPP1 gp7 family</fullName>
    </submittedName>
</protein>
<dbReference type="RefSeq" id="WP_104009238.1">
    <property type="nucleotide sequence ID" value="NZ_FNVD01000025.1"/>
</dbReference>
<dbReference type="InterPro" id="IPR006528">
    <property type="entry name" value="Phage_head_morphogenesis_dom"/>
</dbReference>
<dbReference type="Pfam" id="PF04233">
    <property type="entry name" value="Phage_Mu_F"/>
    <property type="match status" value="1"/>
</dbReference>
<keyword evidence="3" id="KW-1185">Reference proteome</keyword>
<organism evidence="2 3">
    <name type="scientific">Jhaorihella thermophila</name>
    <dbReference type="NCBI Taxonomy" id="488547"/>
    <lineage>
        <taxon>Bacteria</taxon>
        <taxon>Pseudomonadati</taxon>
        <taxon>Pseudomonadota</taxon>
        <taxon>Alphaproteobacteria</taxon>
        <taxon>Rhodobacterales</taxon>
        <taxon>Paracoccaceae</taxon>
        <taxon>Jhaorihella</taxon>
    </lineage>
</organism>
<dbReference type="AlphaFoldDB" id="A0A1H5Z0X7"/>
<reference evidence="2 3" key="1">
    <citation type="submission" date="2016-10" db="EMBL/GenBank/DDBJ databases">
        <authorList>
            <person name="de Groot N.N."/>
        </authorList>
    </citation>
    <scope>NUCLEOTIDE SEQUENCE [LARGE SCALE GENOMIC DNA]</scope>
    <source>
        <strain evidence="2 3">DSM 23413</strain>
    </source>
</reference>
<sequence length="261" mass="30111">MTITYTEAYRRAFGEYLRRGTPIRLSLKQAGVTDQYVWRTRRDERVRRSHRMNDGRVFSWSDPPATGHPGEDYNCRCEAVPFVAGETEFGFHEFTTSLASSYDRWSTEDFWDHYQNGNGRAVSLLEIGHLREIAEQYAYDDGIEGAFRRLADQIADEARKGGSRNFTYDFEFVYDFGSVDFAHGDGTVRGVFVGSATRNGRMMTINGNTRFEFHDIFQDPFDIGVELGVPYRIYGGWTARFSAEVLAQREDSNFRQRPRSD</sequence>
<accession>A0A1H5Z0X7</accession>
<dbReference type="Proteomes" id="UP000236742">
    <property type="component" value="Unassembled WGS sequence"/>
</dbReference>
<dbReference type="OrthoDB" id="4446543at2"/>
<evidence type="ECO:0000259" key="1">
    <source>
        <dbReference type="Pfam" id="PF04233"/>
    </source>
</evidence>
<feature type="domain" description="Phage head morphogenesis" evidence="1">
    <location>
        <begin position="28"/>
        <end position="79"/>
    </location>
</feature>
<evidence type="ECO:0000313" key="2">
    <source>
        <dbReference type="EMBL" id="SEG29096.1"/>
    </source>
</evidence>
<proteinExistence type="predicted"/>
<evidence type="ECO:0000313" key="3">
    <source>
        <dbReference type="Proteomes" id="UP000236742"/>
    </source>
</evidence>
<name>A0A1H5Z0X7_9RHOB</name>
<dbReference type="EMBL" id="FNVD01000025">
    <property type="protein sequence ID" value="SEG29096.1"/>
    <property type="molecule type" value="Genomic_DNA"/>
</dbReference>
<gene>
    <name evidence="2" type="ORF">SAMN05421751_1254</name>
</gene>